<sequence>MRYSRRGRRARRRKSDAVRKRESAVKASGKKATSRRPRDALRALWSYFAVNETARRNKAAPYSLEDETCFS</sequence>
<evidence type="ECO:0000256" key="1">
    <source>
        <dbReference type="SAM" id="MobiDB-lite"/>
    </source>
</evidence>
<evidence type="ECO:0000313" key="3">
    <source>
        <dbReference type="Proteomes" id="UP000299102"/>
    </source>
</evidence>
<protein>
    <submittedName>
        <fullName evidence="2">Uncharacterized protein</fullName>
    </submittedName>
</protein>
<feature type="region of interest" description="Disordered" evidence="1">
    <location>
        <begin position="1"/>
        <end position="37"/>
    </location>
</feature>
<dbReference type="EMBL" id="BGZK01000367">
    <property type="protein sequence ID" value="GBP39533.1"/>
    <property type="molecule type" value="Genomic_DNA"/>
</dbReference>
<gene>
    <name evidence="2" type="ORF">EVAR_32467_1</name>
</gene>
<proteinExistence type="predicted"/>
<evidence type="ECO:0000313" key="2">
    <source>
        <dbReference type="EMBL" id="GBP39533.1"/>
    </source>
</evidence>
<accession>A0A4C1VLM0</accession>
<feature type="compositionally biased region" description="Basic and acidic residues" evidence="1">
    <location>
        <begin position="15"/>
        <end position="24"/>
    </location>
</feature>
<dbReference type="AlphaFoldDB" id="A0A4C1VLM0"/>
<dbReference type="Proteomes" id="UP000299102">
    <property type="component" value="Unassembled WGS sequence"/>
</dbReference>
<reference evidence="2 3" key="1">
    <citation type="journal article" date="2019" name="Commun. Biol.">
        <title>The bagworm genome reveals a unique fibroin gene that provides high tensile strength.</title>
        <authorList>
            <person name="Kono N."/>
            <person name="Nakamura H."/>
            <person name="Ohtoshi R."/>
            <person name="Tomita M."/>
            <person name="Numata K."/>
            <person name="Arakawa K."/>
        </authorList>
    </citation>
    <scope>NUCLEOTIDE SEQUENCE [LARGE SCALE GENOMIC DNA]</scope>
</reference>
<feature type="compositionally biased region" description="Basic residues" evidence="1">
    <location>
        <begin position="1"/>
        <end position="14"/>
    </location>
</feature>
<name>A0A4C1VLM0_EUMVA</name>
<comment type="caution">
    <text evidence="2">The sequence shown here is derived from an EMBL/GenBank/DDBJ whole genome shotgun (WGS) entry which is preliminary data.</text>
</comment>
<organism evidence="2 3">
    <name type="scientific">Eumeta variegata</name>
    <name type="common">Bagworm moth</name>
    <name type="synonym">Eumeta japonica</name>
    <dbReference type="NCBI Taxonomy" id="151549"/>
    <lineage>
        <taxon>Eukaryota</taxon>
        <taxon>Metazoa</taxon>
        <taxon>Ecdysozoa</taxon>
        <taxon>Arthropoda</taxon>
        <taxon>Hexapoda</taxon>
        <taxon>Insecta</taxon>
        <taxon>Pterygota</taxon>
        <taxon>Neoptera</taxon>
        <taxon>Endopterygota</taxon>
        <taxon>Lepidoptera</taxon>
        <taxon>Glossata</taxon>
        <taxon>Ditrysia</taxon>
        <taxon>Tineoidea</taxon>
        <taxon>Psychidae</taxon>
        <taxon>Oiketicinae</taxon>
        <taxon>Eumeta</taxon>
    </lineage>
</organism>
<keyword evidence="3" id="KW-1185">Reference proteome</keyword>